<feature type="region of interest" description="Disordered" evidence="2">
    <location>
        <begin position="790"/>
        <end position="852"/>
    </location>
</feature>
<name>A0A7S4BDQ0_CHRCT</name>
<dbReference type="InterPro" id="IPR050437">
    <property type="entry name" value="Ribos_protein_bS1-like"/>
</dbReference>
<dbReference type="AlphaFoldDB" id="A0A7S4BDQ0"/>
<feature type="domain" description="S1 motif" evidence="3">
    <location>
        <begin position="717"/>
        <end position="790"/>
    </location>
</feature>
<feature type="compositionally biased region" description="Basic and acidic residues" evidence="2">
    <location>
        <begin position="251"/>
        <end position="265"/>
    </location>
</feature>
<dbReference type="Pfam" id="PF22706">
    <property type="entry name" value="Tex_central_region"/>
    <property type="match status" value="1"/>
</dbReference>
<evidence type="ECO:0000256" key="1">
    <source>
        <dbReference type="ARBA" id="ARBA00025453"/>
    </source>
</evidence>
<dbReference type="PANTHER" id="PTHR10724:SF10">
    <property type="entry name" value="S1 RNA-BINDING DOMAIN-CONTAINING PROTEIN 1"/>
    <property type="match status" value="1"/>
</dbReference>
<dbReference type="PROSITE" id="PS50126">
    <property type="entry name" value="S1"/>
    <property type="match status" value="1"/>
</dbReference>
<evidence type="ECO:0000256" key="2">
    <source>
        <dbReference type="SAM" id="MobiDB-lite"/>
    </source>
</evidence>
<dbReference type="InterPro" id="IPR041692">
    <property type="entry name" value="HHH_9"/>
</dbReference>
<dbReference type="Pfam" id="PF17674">
    <property type="entry name" value="HHH_9"/>
    <property type="match status" value="1"/>
</dbReference>
<dbReference type="InterPro" id="IPR023319">
    <property type="entry name" value="Tex-like_HTH_dom_sf"/>
</dbReference>
<dbReference type="InterPro" id="IPR003029">
    <property type="entry name" value="S1_domain"/>
</dbReference>
<dbReference type="SUPFAM" id="SSF158832">
    <property type="entry name" value="Tex N-terminal region-like"/>
    <property type="match status" value="1"/>
</dbReference>
<dbReference type="SUPFAM" id="SSF47781">
    <property type="entry name" value="RuvA domain 2-like"/>
    <property type="match status" value="2"/>
</dbReference>
<dbReference type="FunFam" id="1.10.10.650:FF:000001">
    <property type="entry name" value="S1 RNA-binding domain 1"/>
    <property type="match status" value="1"/>
</dbReference>
<dbReference type="Pfam" id="PF12836">
    <property type="entry name" value="HHH_3"/>
    <property type="match status" value="1"/>
</dbReference>
<dbReference type="Gene3D" id="1.10.150.310">
    <property type="entry name" value="Tex RuvX-like domain-like"/>
    <property type="match status" value="1"/>
</dbReference>
<dbReference type="InterPro" id="IPR010994">
    <property type="entry name" value="RuvA_2-like"/>
</dbReference>
<accession>A0A7S4BDQ0</accession>
<gene>
    <name evidence="4" type="ORF">PCAR00345_LOCUS15212</name>
</gene>
<dbReference type="InterPro" id="IPR037027">
    <property type="entry name" value="YqgF/RNaseH-like_dom_sf"/>
</dbReference>
<dbReference type="InterPro" id="IPR012337">
    <property type="entry name" value="RNaseH-like_sf"/>
</dbReference>
<dbReference type="FunFam" id="2.40.50.140:FF:000051">
    <property type="entry name" value="RNA-binding transcriptional accessory protein"/>
    <property type="match status" value="1"/>
</dbReference>
<dbReference type="GO" id="GO:0006139">
    <property type="term" value="P:nucleobase-containing compound metabolic process"/>
    <property type="evidence" value="ECO:0007669"/>
    <property type="project" value="InterPro"/>
</dbReference>
<organism evidence="4">
    <name type="scientific">Chrysotila carterae</name>
    <name type="common">Marine alga</name>
    <name type="synonym">Syracosphaera carterae</name>
    <dbReference type="NCBI Taxonomy" id="13221"/>
    <lineage>
        <taxon>Eukaryota</taxon>
        <taxon>Haptista</taxon>
        <taxon>Haptophyta</taxon>
        <taxon>Prymnesiophyceae</taxon>
        <taxon>Isochrysidales</taxon>
        <taxon>Isochrysidaceae</taxon>
        <taxon>Chrysotila</taxon>
    </lineage>
</organism>
<dbReference type="GO" id="GO:0005737">
    <property type="term" value="C:cytoplasm"/>
    <property type="evidence" value="ECO:0007669"/>
    <property type="project" value="UniProtKB-ARBA"/>
</dbReference>
<comment type="function">
    <text evidence="1">Associates with the EF-Tu.GDP complex and induces the exchange of GDP to GTP. It remains bound to the aminoacyl-tRNA.EF-Tu.GTP complex up to the GTP hydrolysis stage on the ribosome.</text>
</comment>
<dbReference type="Pfam" id="PF16921">
    <property type="entry name" value="Tex_YqgF"/>
    <property type="match status" value="1"/>
</dbReference>
<protein>
    <recommendedName>
        <fullName evidence="3">S1 motif domain-containing protein</fullName>
    </recommendedName>
</protein>
<evidence type="ECO:0000259" key="3">
    <source>
        <dbReference type="PROSITE" id="PS50126"/>
    </source>
</evidence>
<dbReference type="PANTHER" id="PTHR10724">
    <property type="entry name" value="30S RIBOSOMAL PROTEIN S1"/>
    <property type="match status" value="1"/>
</dbReference>
<dbReference type="Gene3D" id="2.40.50.140">
    <property type="entry name" value="Nucleic acid-binding proteins"/>
    <property type="match status" value="1"/>
</dbReference>
<dbReference type="FunFam" id="3.30.420.140:FF:000001">
    <property type="entry name" value="RNA-binding transcriptional accessory protein"/>
    <property type="match status" value="1"/>
</dbReference>
<dbReference type="EMBL" id="HBIZ01024051">
    <property type="protein sequence ID" value="CAE0762600.1"/>
    <property type="molecule type" value="Transcribed_RNA"/>
</dbReference>
<sequence>MGFGELQAMPHALPFFPQVAQILCARSFCVMTDAARVGPGTALASHVARTLASELKVAEKQVYATAELLKDECSVPFIVRYRAANTGSLDETAVLRISKALQQQAQLQARCATIVKELTKQGVCTPALLSALHAARDLESLEDLYLPFKPPAKQCLAAKARELGFGPLAERVWSQQMRDAELDAALAAAHDAEEHVLNVLADKISASSNARASLREAFWRDARVELRLVKPEKKPKVASAPADAKGGANADGKEPKPAGKLHDYSSLDGLSSRPSEMSAHRVLAINRAEKEKAVKVVLTPPPQSLHIIFTEALPPRSGRRKALLEKAAESALKRLLLPSMRRAVRSRLTAQAEEAAISVFSRNLRQLLLQRPLRGTAIAGIDPGFRSGCKLVALDAAGRVRDSCVLFPHPPHGDREAARRRLRELLVAFGCTVVAIGNGTASRETQQFVCETLNGVSELSHVRLSVVSESGASVLSVSAASDNADDAHLDVGARGAASIARRLLDPLAELVKIEPKAIGVGMYQHDVSAKLLESELARVVQSCVCEVGVDINTASVALLKHVAGLNAARAAAIAAARPAHGFASRAELKKVKGIGAKSFEQAAGFLRVCGDAASEPLDSTAVHPESYKLAAAVLKHAKLSPADLCSDARRARLVSALTHARSDGGLASLSAAVGAPVETTREVLDALCAASRDARDTLDGPLLLGSQMCQLSDVSIGSRLRGVVRNVTPFGAFVDVGLKQDGLLHSSELERLPGEARPPEPHAVLRVGQTVTVSVVRVDIAKGQLSLSMRQGATPRCGTSAAQASAARGHAHSMAQPPTEAARQVKPTSQPTKRAGRDEPDAVRRTMAKRLP</sequence>
<dbReference type="GO" id="GO:0003735">
    <property type="term" value="F:structural constituent of ribosome"/>
    <property type="evidence" value="ECO:0007669"/>
    <property type="project" value="TreeGrafter"/>
</dbReference>
<dbReference type="Pfam" id="PF09371">
    <property type="entry name" value="Tex_N"/>
    <property type="match status" value="1"/>
</dbReference>
<reference evidence="4" key="1">
    <citation type="submission" date="2021-01" db="EMBL/GenBank/DDBJ databases">
        <authorList>
            <person name="Corre E."/>
            <person name="Pelletier E."/>
            <person name="Niang G."/>
            <person name="Scheremetjew M."/>
            <person name="Finn R."/>
            <person name="Kale V."/>
            <person name="Holt S."/>
            <person name="Cochrane G."/>
            <person name="Meng A."/>
            <person name="Brown T."/>
            <person name="Cohen L."/>
        </authorList>
    </citation>
    <scope>NUCLEOTIDE SEQUENCE</scope>
    <source>
        <strain evidence="4">CCMP645</strain>
    </source>
</reference>
<dbReference type="InterPro" id="IPR032639">
    <property type="entry name" value="Tex_YqgF"/>
</dbReference>
<dbReference type="SMART" id="SM00732">
    <property type="entry name" value="YqgFc"/>
    <property type="match status" value="1"/>
</dbReference>
<dbReference type="InterPro" id="IPR018974">
    <property type="entry name" value="Tex-like_N"/>
</dbReference>
<dbReference type="InterPro" id="IPR023323">
    <property type="entry name" value="Tex-like_dom_sf"/>
</dbReference>
<dbReference type="InterPro" id="IPR006641">
    <property type="entry name" value="YqgF/RNaseH-like_dom"/>
</dbReference>
<dbReference type="GO" id="GO:0006412">
    <property type="term" value="P:translation"/>
    <property type="evidence" value="ECO:0007669"/>
    <property type="project" value="TreeGrafter"/>
</dbReference>
<proteinExistence type="predicted"/>
<feature type="compositionally biased region" description="Basic and acidic residues" evidence="2">
    <location>
        <begin position="835"/>
        <end position="844"/>
    </location>
</feature>
<dbReference type="SUPFAM" id="SSF53098">
    <property type="entry name" value="Ribonuclease H-like"/>
    <property type="match status" value="1"/>
</dbReference>
<dbReference type="InterPro" id="IPR055179">
    <property type="entry name" value="Tex-like_central_region"/>
</dbReference>
<dbReference type="Pfam" id="PF00575">
    <property type="entry name" value="S1"/>
    <property type="match status" value="1"/>
</dbReference>
<dbReference type="GO" id="GO:0003729">
    <property type="term" value="F:mRNA binding"/>
    <property type="evidence" value="ECO:0007669"/>
    <property type="project" value="TreeGrafter"/>
</dbReference>
<feature type="compositionally biased region" description="Low complexity" evidence="2">
    <location>
        <begin position="238"/>
        <end position="250"/>
    </location>
</feature>
<dbReference type="SMART" id="SM00316">
    <property type="entry name" value="S1"/>
    <property type="match status" value="1"/>
</dbReference>
<dbReference type="SUPFAM" id="SSF50249">
    <property type="entry name" value="Nucleic acid-binding proteins"/>
    <property type="match status" value="1"/>
</dbReference>
<dbReference type="InterPro" id="IPR012340">
    <property type="entry name" value="NA-bd_OB-fold"/>
</dbReference>
<dbReference type="Gene3D" id="1.10.3500.10">
    <property type="entry name" value="Tex N-terminal region-like"/>
    <property type="match status" value="1"/>
</dbReference>
<dbReference type="Gene3D" id="1.10.10.650">
    <property type="entry name" value="RuvA domain 2-like"/>
    <property type="match status" value="1"/>
</dbReference>
<feature type="region of interest" description="Disordered" evidence="2">
    <location>
        <begin position="233"/>
        <end position="273"/>
    </location>
</feature>
<evidence type="ECO:0000313" key="4">
    <source>
        <dbReference type="EMBL" id="CAE0762600.1"/>
    </source>
</evidence>
<dbReference type="Gene3D" id="3.30.420.140">
    <property type="entry name" value="YqgF/RNase H-like domain"/>
    <property type="match status" value="1"/>
</dbReference>